<feature type="domain" description="Manganese/iron superoxide dismutase C-terminal" evidence="6">
    <location>
        <begin position="167"/>
        <end position="263"/>
    </location>
</feature>
<dbReference type="Gene3D" id="3.55.40.20">
    <property type="entry name" value="Iron/manganese superoxide dismutase, C-terminal domain"/>
    <property type="match status" value="1"/>
</dbReference>
<comment type="caution">
    <text evidence="7">The sequence shown here is derived from an EMBL/GenBank/DDBJ whole genome shotgun (WGS) entry which is preliminary data.</text>
</comment>
<sequence>MSSAKQIILSPALRAAVHVHSSKLNPEAAKLAAAYLSSAPSGGKHVLPDLPYDYAALQREFRVLLLVGVTLNLYLFNSDTRFWLVIRALPPSRQKPWNSTTPNITTPTSPISTSPSKTRRGRLDQQCFLYHLLQGALKFNGGGHVNHTLFWENLCPKDSAASEFPSSGALKDAVEERFGSFENMKKEVSALSIGVQGVDGVVGGELKPPPVLTRIHSKPRRVLFPSLALTLWEHAYYVDYRNVRPNYVNAIWDVINWDTVEERLVKAKSG</sequence>
<dbReference type="Pfam" id="PF02777">
    <property type="entry name" value="Sod_Fe_C"/>
    <property type="match status" value="1"/>
</dbReference>
<keyword evidence="4" id="KW-0560">Oxidoreductase</keyword>
<evidence type="ECO:0000313" key="7">
    <source>
        <dbReference type="EMBL" id="KAL3783454.1"/>
    </source>
</evidence>
<dbReference type="Proteomes" id="UP001516023">
    <property type="component" value="Unassembled WGS sequence"/>
</dbReference>
<organism evidence="7 8">
    <name type="scientific">Cyclotella cryptica</name>
    <dbReference type="NCBI Taxonomy" id="29204"/>
    <lineage>
        <taxon>Eukaryota</taxon>
        <taxon>Sar</taxon>
        <taxon>Stramenopiles</taxon>
        <taxon>Ochrophyta</taxon>
        <taxon>Bacillariophyta</taxon>
        <taxon>Coscinodiscophyceae</taxon>
        <taxon>Thalassiosirophycidae</taxon>
        <taxon>Stephanodiscales</taxon>
        <taxon>Stephanodiscaceae</taxon>
        <taxon>Cyclotella</taxon>
    </lineage>
</organism>
<feature type="compositionally biased region" description="Low complexity" evidence="5">
    <location>
        <begin position="98"/>
        <end position="116"/>
    </location>
</feature>
<dbReference type="Gene3D" id="1.10.287.990">
    <property type="entry name" value="Fe,Mn superoxide dismutase (SOD) domain"/>
    <property type="match status" value="1"/>
</dbReference>
<evidence type="ECO:0000259" key="6">
    <source>
        <dbReference type="Pfam" id="PF02777"/>
    </source>
</evidence>
<dbReference type="InterPro" id="IPR019832">
    <property type="entry name" value="Mn/Fe_SOD_C"/>
</dbReference>
<dbReference type="PANTHER" id="PTHR11404">
    <property type="entry name" value="SUPEROXIDE DISMUTASE 2"/>
    <property type="match status" value="1"/>
</dbReference>
<dbReference type="SUPFAM" id="SSF54719">
    <property type="entry name" value="Fe,Mn superoxide dismutase (SOD), C-terminal domain"/>
    <property type="match status" value="1"/>
</dbReference>
<keyword evidence="8" id="KW-1185">Reference proteome</keyword>
<reference evidence="7 8" key="1">
    <citation type="journal article" date="2020" name="G3 (Bethesda)">
        <title>Improved Reference Genome for Cyclotella cryptica CCMP332, a Model for Cell Wall Morphogenesis, Salinity Adaptation, and Lipid Production in Diatoms (Bacillariophyta).</title>
        <authorList>
            <person name="Roberts W.R."/>
            <person name="Downey K.M."/>
            <person name="Ruck E.C."/>
            <person name="Traller J.C."/>
            <person name="Alverson A.J."/>
        </authorList>
    </citation>
    <scope>NUCLEOTIDE SEQUENCE [LARGE SCALE GENOMIC DNA]</scope>
    <source>
        <strain evidence="7 8">CCMP332</strain>
    </source>
</reference>
<feature type="region of interest" description="Disordered" evidence="5">
    <location>
        <begin position="97"/>
        <end position="119"/>
    </location>
</feature>
<dbReference type="AlphaFoldDB" id="A0ABD3P6R4"/>
<evidence type="ECO:0000256" key="1">
    <source>
        <dbReference type="ARBA" id="ARBA00008714"/>
    </source>
</evidence>
<proteinExistence type="inferred from homology"/>
<protein>
    <recommendedName>
        <fullName evidence="2">superoxide dismutase</fullName>
        <ecNumber evidence="2">1.15.1.1</ecNumber>
    </recommendedName>
</protein>
<dbReference type="EMBL" id="JABMIG020000260">
    <property type="protein sequence ID" value="KAL3783454.1"/>
    <property type="molecule type" value="Genomic_DNA"/>
</dbReference>
<dbReference type="EC" id="1.15.1.1" evidence="2"/>
<dbReference type="PANTHER" id="PTHR11404:SF6">
    <property type="entry name" value="SUPEROXIDE DISMUTASE [MN], MITOCHONDRIAL"/>
    <property type="match status" value="1"/>
</dbReference>
<evidence type="ECO:0000256" key="2">
    <source>
        <dbReference type="ARBA" id="ARBA00012682"/>
    </source>
</evidence>
<dbReference type="InterPro" id="IPR036314">
    <property type="entry name" value="SOD_C_sf"/>
</dbReference>
<evidence type="ECO:0000256" key="3">
    <source>
        <dbReference type="ARBA" id="ARBA00022723"/>
    </source>
</evidence>
<evidence type="ECO:0000256" key="5">
    <source>
        <dbReference type="SAM" id="MobiDB-lite"/>
    </source>
</evidence>
<accession>A0ABD3P6R4</accession>
<name>A0ABD3P6R4_9STRA</name>
<comment type="similarity">
    <text evidence="1">Belongs to the iron/manganese superoxide dismutase family.</text>
</comment>
<dbReference type="SUPFAM" id="SSF46609">
    <property type="entry name" value="Fe,Mn superoxide dismutase (SOD), N-terminal domain"/>
    <property type="match status" value="1"/>
</dbReference>
<dbReference type="GO" id="GO:0004784">
    <property type="term" value="F:superoxide dismutase activity"/>
    <property type="evidence" value="ECO:0007669"/>
    <property type="project" value="UniProtKB-EC"/>
</dbReference>
<evidence type="ECO:0000256" key="4">
    <source>
        <dbReference type="ARBA" id="ARBA00023002"/>
    </source>
</evidence>
<gene>
    <name evidence="7" type="ORF">HJC23_008646</name>
</gene>
<evidence type="ECO:0000313" key="8">
    <source>
        <dbReference type="Proteomes" id="UP001516023"/>
    </source>
</evidence>
<dbReference type="InterPro" id="IPR036324">
    <property type="entry name" value="Mn/Fe_SOD_N_sf"/>
</dbReference>
<keyword evidence="3" id="KW-0479">Metal-binding</keyword>
<dbReference type="InterPro" id="IPR050265">
    <property type="entry name" value="Fe/Mn_Superoxide_Dismutase"/>
</dbReference>
<dbReference type="GO" id="GO:0046872">
    <property type="term" value="F:metal ion binding"/>
    <property type="evidence" value="ECO:0007669"/>
    <property type="project" value="UniProtKB-KW"/>
</dbReference>